<feature type="domain" description="Swt1-like HEPN" evidence="2">
    <location>
        <begin position="10"/>
        <end position="124"/>
    </location>
</feature>
<dbReference type="InterPro" id="IPR027417">
    <property type="entry name" value="P-loop_NTPase"/>
</dbReference>
<dbReference type="Pfam" id="PF18731">
    <property type="entry name" value="HEPN_Swt1"/>
    <property type="match status" value="1"/>
</dbReference>
<sequence>MTSNHELVGRALGLLHQGLYPFVEKEMRSVYGDRWIEAATPSVPKDPNLKRPVAEILRQDVSAVLLVMWDQWNDVFRRTLSPDERALVRQLRTTRNNWAHNHTFSEKETFRALDRMEELLRAIDASEQADIILECIENPPPPPPPPSQMRTIAIHAAKGGVGKTTLVVNLAYELAKKGKRVLVVDLDDSANTSLLLGVNKADLIEQANDLEEIEQVLHSFGNRPELIDFLIESAGKDFKANKYIHSSSFKNYLNNQGTLDVIPSSYRTKVQELLISTHPRKRLEWGLKCLTGQYDFVIIDTPPTKDVISDNGLYAAQYLLIPSQMEYLSIYGIFEPLRRSKLIQEQTNQKGGNILGIVPMMTDAKLVLHKKIRKLVENTFPDIKVFSDVKRSTHVGMALSSRQPVSVYSKQHKEVPSDIGNMFSEITEELIQTIQLIESKKK</sequence>
<dbReference type="PANTHER" id="PTHR13696">
    <property type="entry name" value="P-LOOP CONTAINING NUCLEOSIDE TRIPHOSPHATE HYDROLASE"/>
    <property type="match status" value="1"/>
</dbReference>
<evidence type="ECO:0000259" key="2">
    <source>
        <dbReference type="Pfam" id="PF18731"/>
    </source>
</evidence>
<dbReference type="HOGENOM" id="CLU_037612_1_4_3"/>
<dbReference type="RefSeq" id="WP_015180547.1">
    <property type="nucleotide sequence ID" value="NC_019738.1"/>
</dbReference>
<dbReference type="PANTHER" id="PTHR13696:SF99">
    <property type="entry name" value="COBYRINIC ACID AC-DIAMIDE SYNTHASE"/>
    <property type="match status" value="1"/>
</dbReference>
<dbReference type="STRING" id="1173027.Mic7113_0464"/>
<dbReference type="CDD" id="cd02042">
    <property type="entry name" value="ParAB_family"/>
    <property type="match status" value="1"/>
</dbReference>
<name>K9W830_9CYAN</name>
<dbReference type="Gene3D" id="3.40.50.300">
    <property type="entry name" value="P-loop containing nucleotide triphosphate hydrolases"/>
    <property type="match status" value="1"/>
</dbReference>
<accession>K9W830</accession>
<dbReference type="EMBL" id="CP003630">
    <property type="protein sequence ID" value="AFZ16383.1"/>
    <property type="molecule type" value="Genomic_DNA"/>
</dbReference>
<dbReference type="KEGG" id="mic:Mic7113_0464"/>
<dbReference type="InterPro" id="IPR025669">
    <property type="entry name" value="AAA_dom"/>
</dbReference>
<evidence type="ECO:0000313" key="4">
    <source>
        <dbReference type="Proteomes" id="UP000010471"/>
    </source>
</evidence>
<dbReference type="OrthoDB" id="9815116at2"/>
<dbReference type="Proteomes" id="UP000010471">
    <property type="component" value="Chromosome"/>
</dbReference>
<protein>
    <submittedName>
        <fullName evidence="3">ATPase involved in chromosome partitioning</fullName>
    </submittedName>
</protein>
<dbReference type="AlphaFoldDB" id="K9W830"/>
<dbReference type="eggNOG" id="COG1192">
    <property type="taxonomic scope" value="Bacteria"/>
</dbReference>
<organism evidence="3 4">
    <name type="scientific">Allocoleopsis franciscana PCC 7113</name>
    <dbReference type="NCBI Taxonomy" id="1173027"/>
    <lineage>
        <taxon>Bacteria</taxon>
        <taxon>Bacillati</taxon>
        <taxon>Cyanobacteriota</taxon>
        <taxon>Cyanophyceae</taxon>
        <taxon>Coleofasciculales</taxon>
        <taxon>Coleofasciculaceae</taxon>
        <taxon>Allocoleopsis</taxon>
        <taxon>Allocoleopsis franciscana</taxon>
    </lineage>
</organism>
<dbReference type="InterPro" id="IPR050678">
    <property type="entry name" value="DNA_Partitioning_ATPase"/>
</dbReference>
<reference evidence="3 4" key="1">
    <citation type="submission" date="2012-06" db="EMBL/GenBank/DDBJ databases">
        <title>Finished chromosome of genome of Microcoleus sp. PCC 7113.</title>
        <authorList>
            <consortium name="US DOE Joint Genome Institute"/>
            <person name="Gugger M."/>
            <person name="Coursin T."/>
            <person name="Rippka R."/>
            <person name="Tandeau De Marsac N."/>
            <person name="Huntemann M."/>
            <person name="Wei C.-L."/>
            <person name="Han J."/>
            <person name="Detter J.C."/>
            <person name="Han C."/>
            <person name="Tapia R."/>
            <person name="Chen A."/>
            <person name="Kyrpides N."/>
            <person name="Mavromatis K."/>
            <person name="Markowitz V."/>
            <person name="Szeto E."/>
            <person name="Ivanova N."/>
            <person name="Pagani I."/>
            <person name="Pati A."/>
            <person name="Goodwin L."/>
            <person name="Nordberg H.P."/>
            <person name="Cantor M.N."/>
            <person name="Hua S.X."/>
            <person name="Woyke T."/>
            <person name="Kerfeld C.A."/>
        </authorList>
    </citation>
    <scope>NUCLEOTIDE SEQUENCE [LARGE SCALE GENOMIC DNA]</scope>
    <source>
        <strain evidence="3 4">PCC 7113</strain>
    </source>
</reference>
<gene>
    <name evidence="3" type="ORF">Mic7113_0464</name>
</gene>
<keyword evidence="4" id="KW-1185">Reference proteome</keyword>
<dbReference type="SUPFAM" id="SSF52540">
    <property type="entry name" value="P-loop containing nucleoside triphosphate hydrolases"/>
    <property type="match status" value="1"/>
</dbReference>
<dbReference type="Pfam" id="PF13614">
    <property type="entry name" value="AAA_31"/>
    <property type="match status" value="1"/>
</dbReference>
<proteinExistence type="predicted"/>
<feature type="domain" description="AAA" evidence="1">
    <location>
        <begin position="149"/>
        <end position="350"/>
    </location>
</feature>
<evidence type="ECO:0000313" key="3">
    <source>
        <dbReference type="EMBL" id="AFZ16383.1"/>
    </source>
</evidence>
<evidence type="ECO:0000259" key="1">
    <source>
        <dbReference type="Pfam" id="PF13614"/>
    </source>
</evidence>
<dbReference type="InterPro" id="IPR041650">
    <property type="entry name" value="HEPN_Swt1"/>
</dbReference>